<sequence length="123" mass="13042">MRQSIKAALLSGLLFPGLGQILVLKRLARGCIFLVPTLLGALYILKVAYTQMNALAGRLADGSLPFDVQLIAEQIAASRVDGPAMTAATLACVLCWSASILDALFFGNDPHLSPHPKLKEGNP</sequence>
<protein>
    <recommendedName>
        <fullName evidence="4">DUF5683 domain-containing protein</fullName>
    </recommendedName>
</protein>
<reference evidence="3" key="1">
    <citation type="submission" date="2016-10" db="EMBL/GenBank/DDBJ databases">
        <authorList>
            <person name="Varghese N."/>
            <person name="Submissions S."/>
        </authorList>
    </citation>
    <scope>NUCLEOTIDE SEQUENCE [LARGE SCALE GENOMIC DNA]</scope>
    <source>
        <strain evidence="3">CGMCC 1.11014</strain>
    </source>
</reference>
<keyword evidence="1" id="KW-1133">Transmembrane helix</keyword>
<keyword evidence="1" id="KW-0812">Transmembrane</keyword>
<feature type="transmembrane region" description="Helical" evidence="1">
    <location>
        <begin position="29"/>
        <end position="49"/>
    </location>
</feature>
<dbReference type="AlphaFoldDB" id="A0A1I7HR85"/>
<organism evidence="2 3">
    <name type="scientific">Pseudoduganella namucuonensis</name>
    <dbReference type="NCBI Taxonomy" id="1035707"/>
    <lineage>
        <taxon>Bacteria</taxon>
        <taxon>Pseudomonadati</taxon>
        <taxon>Pseudomonadota</taxon>
        <taxon>Betaproteobacteria</taxon>
        <taxon>Burkholderiales</taxon>
        <taxon>Oxalobacteraceae</taxon>
        <taxon>Telluria group</taxon>
        <taxon>Pseudoduganella</taxon>
    </lineage>
</organism>
<evidence type="ECO:0000313" key="2">
    <source>
        <dbReference type="EMBL" id="SFU63242.1"/>
    </source>
</evidence>
<dbReference type="RefSeq" id="WP_143133021.1">
    <property type="nucleotide sequence ID" value="NZ_FPBO01000006.1"/>
</dbReference>
<dbReference type="Proteomes" id="UP000199391">
    <property type="component" value="Unassembled WGS sequence"/>
</dbReference>
<accession>A0A1I7HR85</accession>
<evidence type="ECO:0000256" key="1">
    <source>
        <dbReference type="SAM" id="Phobius"/>
    </source>
</evidence>
<dbReference type="EMBL" id="FPBO01000006">
    <property type="protein sequence ID" value="SFU63242.1"/>
    <property type="molecule type" value="Genomic_DNA"/>
</dbReference>
<name>A0A1I7HR85_9BURK</name>
<evidence type="ECO:0000313" key="3">
    <source>
        <dbReference type="Proteomes" id="UP000199391"/>
    </source>
</evidence>
<proteinExistence type="predicted"/>
<evidence type="ECO:0008006" key="4">
    <source>
        <dbReference type="Google" id="ProtNLM"/>
    </source>
</evidence>
<keyword evidence="3" id="KW-1185">Reference proteome</keyword>
<gene>
    <name evidence="2" type="ORF">SAMN05216552_1006129</name>
</gene>
<dbReference type="OrthoDB" id="8704084at2"/>
<keyword evidence="1" id="KW-0472">Membrane</keyword>
<dbReference type="STRING" id="1035707.SAMN05216552_1006129"/>